<dbReference type="InterPro" id="IPR024989">
    <property type="entry name" value="MFS_assoc_dom"/>
</dbReference>
<feature type="transmembrane region" description="Helical" evidence="7">
    <location>
        <begin position="688"/>
        <end position="708"/>
    </location>
</feature>
<evidence type="ECO:0000256" key="2">
    <source>
        <dbReference type="ARBA" id="ARBA00005241"/>
    </source>
</evidence>
<evidence type="ECO:0000256" key="1">
    <source>
        <dbReference type="ARBA" id="ARBA00004141"/>
    </source>
</evidence>
<feature type="transmembrane region" description="Helical" evidence="7">
    <location>
        <begin position="128"/>
        <end position="146"/>
    </location>
</feature>
<feature type="transmembrane region" description="Helical" evidence="7">
    <location>
        <begin position="97"/>
        <end position="119"/>
    </location>
</feature>
<gene>
    <name evidence="9" type="ORF">RUM43_006424</name>
</gene>
<dbReference type="AlphaFoldDB" id="A0AAN8NY70"/>
<dbReference type="PANTHER" id="PTHR16172:SF41">
    <property type="entry name" value="MAJOR FACILITATOR SUPERFAMILY DOMAIN-CONTAINING PROTEIN 6-LIKE"/>
    <property type="match status" value="1"/>
</dbReference>
<evidence type="ECO:0000259" key="8">
    <source>
        <dbReference type="Pfam" id="PF12832"/>
    </source>
</evidence>
<dbReference type="Pfam" id="PF12832">
    <property type="entry name" value="MFS_1_like"/>
    <property type="match status" value="1"/>
</dbReference>
<reference evidence="9 10" key="1">
    <citation type="submission" date="2023-10" db="EMBL/GenBank/DDBJ databases">
        <title>Genomes of two closely related lineages of the louse Polyplax serrata with different host specificities.</title>
        <authorList>
            <person name="Martinu J."/>
            <person name="Tarabai H."/>
            <person name="Stefka J."/>
            <person name="Hypsa V."/>
        </authorList>
    </citation>
    <scope>NUCLEOTIDE SEQUENCE [LARGE SCALE GENOMIC DNA]</scope>
    <source>
        <strain evidence="9">HR10_N</strain>
    </source>
</reference>
<feature type="region of interest" description="Disordered" evidence="6">
    <location>
        <begin position="1"/>
        <end position="41"/>
    </location>
</feature>
<dbReference type="SUPFAM" id="SSF103473">
    <property type="entry name" value="MFS general substrate transporter"/>
    <property type="match status" value="2"/>
</dbReference>
<dbReference type="PANTHER" id="PTHR16172">
    <property type="entry name" value="MAJOR FACILITATOR SUPERFAMILY DOMAIN-CONTAINING PROTEIN 6-LIKE"/>
    <property type="match status" value="1"/>
</dbReference>
<feature type="transmembrane region" description="Helical" evidence="7">
    <location>
        <begin position="625"/>
        <end position="643"/>
    </location>
</feature>
<feature type="transmembrane region" description="Helical" evidence="7">
    <location>
        <begin position="561"/>
        <end position="581"/>
    </location>
</feature>
<feature type="transmembrane region" description="Helical" evidence="7">
    <location>
        <begin position="489"/>
        <end position="509"/>
    </location>
</feature>
<dbReference type="InterPro" id="IPR051717">
    <property type="entry name" value="MFS_MFSD6"/>
</dbReference>
<dbReference type="EMBL" id="JAWJWE010000037">
    <property type="protein sequence ID" value="KAK6626119.1"/>
    <property type="molecule type" value="Genomic_DNA"/>
</dbReference>
<feature type="transmembrane region" description="Helical" evidence="7">
    <location>
        <begin position="63"/>
        <end position="85"/>
    </location>
</feature>
<feature type="transmembrane region" description="Helical" evidence="7">
    <location>
        <begin position="530"/>
        <end position="555"/>
    </location>
</feature>
<dbReference type="CDD" id="cd17335">
    <property type="entry name" value="MFS_MFSD6"/>
    <property type="match status" value="1"/>
</dbReference>
<dbReference type="InterPro" id="IPR036259">
    <property type="entry name" value="MFS_trans_sf"/>
</dbReference>
<evidence type="ECO:0000313" key="10">
    <source>
        <dbReference type="Proteomes" id="UP001372834"/>
    </source>
</evidence>
<dbReference type="GO" id="GO:0016020">
    <property type="term" value="C:membrane"/>
    <property type="evidence" value="ECO:0007669"/>
    <property type="project" value="UniProtKB-SubCell"/>
</dbReference>
<evidence type="ECO:0000256" key="5">
    <source>
        <dbReference type="ARBA" id="ARBA00023136"/>
    </source>
</evidence>
<feature type="compositionally biased region" description="Basic and acidic residues" evidence="6">
    <location>
        <begin position="812"/>
        <end position="823"/>
    </location>
</feature>
<keyword evidence="4 7" id="KW-1133">Transmembrane helix</keyword>
<organism evidence="9 10">
    <name type="scientific">Polyplax serrata</name>
    <name type="common">Common mouse louse</name>
    <dbReference type="NCBI Taxonomy" id="468196"/>
    <lineage>
        <taxon>Eukaryota</taxon>
        <taxon>Metazoa</taxon>
        <taxon>Ecdysozoa</taxon>
        <taxon>Arthropoda</taxon>
        <taxon>Hexapoda</taxon>
        <taxon>Insecta</taxon>
        <taxon>Pterygota</taxon>
        <taxon>Neoptera</taxon>
        <taxon>Paraneoptera</taxon>
        <taxon>Psocodea</taxon>
        <taxon>Troctomorpha</taxon>
        <taxon>Phthiraptera</taxon>
        <taxon>Anoplura</taxon>
        <taxon>Polyplacidae</taxon>
        <taxon>Polyplax</taxon>
    </lineage>
</organism>
<feature type="transmembrane region" description="Helical" evidence="7">
    <location>
        <begin position="593"/>
        <end position="613"/>
    </location>
</feature>
<comment type="caution">
    <text evidence="9">The sequence shown here is derived from an EMBL/GenBank/DDBJ whole genome shotgun (WGS) entry which is preliminary data.</text>
</comment>
<feature type="region of interest" description="Disordered" evidence="6">
    <location>
        <begin position="812"/>
        <end position="879"/>
    </location>
</feature>
<sequence length="879" mass="98848">MSGNTLKVPEAAPLVKEPVGEKTIPEGGQENGQAEEEKGNKENHFKAKFDKVSKKFGINPNLFFLKMSLFVMYGATAALLPYLTIHMQSIGLTVEDIAITYLALPLTTFLAPPLTGFLVDKLGNYKPVVVLSLILNLVFHHVLLFIPHQEMPGMMPAAYVVRHPATGKVEIWWSPCPSRECPDEEELDMVVDDCEDYCLLEDKTKQRKHPVLPSDIAVMPPTLLNLKNPVFHGIQLGEKEKKERSNKVNVKKSRKMSNETDEDLRFRFDSAKNGTSSGKNRKKNRDKKKLERQKQQEKEEEEEEPRAFFYIGLHKNLGDPIEQLGIEIEPDEDENETVTDFRTRFGPELLTEAGVNVTALEEFDLRCGGLVLATNLTLVKLQELAADCMLQKCNFIEGGPELCPPDYKESDDKTFWIYFFLRFVGTTMLSGCVTVMDPIALVLIQQYGGEFGRERLFSSIGMALFSPLTGVLIDYYSEDLGYTDYSAAFYTYDILIAISVLTICLMPKAPRLPADNILKDTIAIIKMPHVVLFIIFLFLLGNFWGFIESYVFLYLKELGASNYLLGITVTIGTISSMPFLYGADRITKKLGHINIIVAAFFLHAVRLMGYSFIEEAWWCFPFEAMEALAVHLMWIAAATYCALLAPKNLLATLIGVLGMAHFSLGRGSGSFVGGLLISTVGTRKSFRIMGLIAIGGGFSYFLLHYLWLRNLRVVKELEAQYKAEMAEKERQIKRKKGPMMKDVAISTERLSLMIEFYNRGSIRSLERSVNQLSRGSASKVDMLKAQDEIRRFSNPSVQLKNSMPNLRRQDVIGKEKGPKELDPSKTPTLFKKSLDGMTTVDEGKTPCGSKPILEEEEMVKEEPPVPGGKWLPEKDTSLK</sequence>
<feature type="transmembrane region" description="Helical" evidence="7">
    <location>
        <begin position="650"/>
        <end position="668"/>
    </location>
</feature>
<evidence type="ECO:0000256" key="4">
    <source>
        <dbReference type="ARBA" id="ARBA00022989"/>
    </source>
</evidence>
<feature type="region of interest" description="Disordered" evidence="6">
    <location>
        <begin position="235"/>
        <end position="305"/>
    </location>
</feature>
<evidence type="ECO:0000313" key="9">
    <source>
        <dbReference type="EMBL" id="KAK6626119.1"/>
    </source>
</evidence>
<keyword evidence="5 7" id="KW-0472">Membrane</keyword>
<accession>A0AAN8NY70</accession>
<feature type="domain" description="Major facilitator superfamily associated" evidence="8">
    <location>
        <begin position="64"/>
        <end position="687"/>
    </location>
</feature>
<feature type="compositionally biased region" description="Basic and acidic residues" evidence="6">
    <location>
        <begin position="288"/>
        <end position="297"/>
    </location>
</feature>
<evidence type="ECO:0000256" key="6">
    <source>
        <dbReference type="SAM" id="MobiDB-lite"/>
    </source>
</evidence>
<proteinExistence type="inferred from homology"/>
<comment type="subcellular location">
    <subcellularLocation>
        <location evidence="1">Membrane</location>
        <topology evidence="1">Multi-pass membrane protein</topology>
    </subcellularLocation>
</comment>
<evidence type="ECO:0000256" key="3">
    <source>
        <dbReference type="ARBA" id="ARBA00022692"/>
    </source>
</evidence>
<dbReference type="Gene3D" id="1.20.1250.20">
    <property type="entry name" value="MFS general substrate transporter like domains"/>
    <property type="match status" value="3"/>
</dbReference>
<keyword evidence="3 7" id="KW-0812">Transmembrane</keyword>
<comment type="similarity">
    <text evidence="2">Belongs to the major facilitator superfamily. MFSD6 family.</text>
</comment>
<protein>
    <recommendedName>
        <fullName evidence="8">Major facilitator superfamily associated domain-containing protein</fullName>
    </recommendedName>
</protein>
<dbReference type="Proteomes" id="UP001372834">
    <property type="component" value="Unassembled WGS sequence"/>
</dbReference>
<name>A0AAN8NY70_POLSC</name>
<feature type="compositionally biased region" description="Basic and acidic residues" evidence="6">
    <location>
        <begin position="237"/>
        <end position="246"/>
    </location>
</feature>
<feature type="transmembrane region" description="Helical" evidence="7">
    <location>
        <begin position="415"/>
        <end position="444"/>
    </location>
</feature>
<evidence type="ECO:0000256" key="7">
    <source>
        <dbReference type="SAM" id="Phobius"/>
    </source>
</evidence>
<feature type="transmembrane region" description="Helical" evidence="7">
    <location>
        <begin position="456"/>
        <end position="477"/>
    </location>
</feature>